<reference evidence="3" key="2">
    <citation type="submission" date="2016-02" db="EMBL/GenBank/DDBJ databases">
        <title>Genome sequencing of Aspergillus luchuensis NBRC 4314.</title>
        <authorList>
            <person name="Yamada O."/>
        </authorList>
    </citation>
    <scope>NUCLEOTIDE SEQUENCE [LARGE SCALE GENOMIC DNA]</scope>
    <source>
        <strain evidence="3">RIB 2604</strain>
    </source>
</reference>
<name>A0A146FFE1_ASPKA</name>
<dbReference type="PANTHER" id="PTHR39610:SF1">
    <property type="match status" value="1"/>
</dbReference>
<evidence type="ECO:0000313" key="3">
    <source>
        <dbReference type="Proteomes" id="UP000075230"/>
    </source>
</evidence>
<reference evidence="2 3" key="1">
    <citation type="journal article" date="2016" name="DNA Res.">
        <title>Genome sequence of Aspergillus luchuensis NBRC 4314.</title>
        <authorList>
            <person name="Yamada O."/>
            <person name="Machida M."/>
            <person name="Hosoyama A."/>
            <person name="Goto M."/>
            <person name="Takahashi T."/>
            <person name="Futagami T."/>
            <person name="Yamagata Y."/>
            <person name="Takeuchi M."/>
            <person name="Kobayashi T."/>
            <person name="Koike H."/>
            <person name="Abe K."/>
            <person name="Asai K."/>
            <person name="Arita M."/>
            <person name="Fujita N."/>
            <person name="Fukuda K."/>
            <person name="Higa K."/>
            <person name="Horikawa H."/>
            <person name="Ishikawa T."/>
            <person name="Jinno K."/>
            <person name="Kato Y."/>
            <person name="Kirimura K."/>
            <person name="Mizutani O."/>
            <person name="Nakasone K."/>
            <person name="Sano M."/>
            <person name="Shiraishi Y."/>
            <person name="Tsukahara M."/>
            <person name="Gomi K."/>
        </authorList>
    </citation>
    <scope>NUCLEOTIDE SEQUENCE [LARGE SCALE GENOMIC DNA]</scope>
    <source>
        <strain evidence="2 3">RIB 2604</strain>
    </source>
</reference>
<gene>
    <name evidence="2" type="ORF">RIB2604_01801350</name>
</gene>
<feature type="compositionally biased region" description="Polar residues" evidence="1">
    <location>
        <begin position="115"/>
        <end position="125"/>
    </location>
</feature>
<feature type="compositionally biased region" description="Basic and acidic residues" evidence="1">
    <location>
        <begin position="90"/>
        <end position="99"/>
    </location>
</feature>
<feature type="compositionally biased region" description="Basic and acidic residues" evidence="1">
    <location>
        <begin position="153"/>
        <end position="173"/>
    </location>
</feature>
<dbReference type="PANTHER" id="PTHR39610">
    <property type="entry name" value="BZIP DOMAIN-CONTAINING PROTEIN-RELATED"/>
    <property type="match status" value="1"/>
</dbReference>
<accession>A0A146FFE1</accession>
<feature type="compositionally biased region" description="Polar residues" evidence="1">
    <location>
        <begin position="137"/>
        <end position="152"/>
    </location>
</feature>
<dbReference type="Proteomes" id="UP000075230">
    <property type="component" value="Unassembled WGS sequence"/>
</dbReference>
<dbReference type="VEuPathDB" id="FungiDB:ASPFODRAFT_207001"/>
<feature type="compositionally biased region" description="Basic and acidic residues" evidence="1">
    <location>
        <begin position="211"/>
        <end position="222"/>
    </location>
</feature>
<dbReference type="EMBL" id="BCWF01000018">
    <property type="protein sequence ID" value="GAT24309.1"/>
    <property type="molecule type" value="Genomic_DNA"/>
</dbReference>
<evidence type="ECO:0000313" key="2">
    <source>
        <dbReference type="EMBL" id="GAT24309.1"/>
    </source>
</evidence>
<organism evidence="2 3">
    <name type="scientific">Aspergillus kawachii</name>
    <name type="common">White koji mold</name>
    <name type="synonym">Aspergillus awamori var. kawachi</name>
    <dbReference type="NCBI Taxonomy" id="1069201"/>
    <lineage>
        <taxon>Eukaryota</taxon>
        <taxon>Fungi</taxon>
        <taxon>Dikarya</taxon>
        <taxon>Ascomycota</taxon>
        <taxon>Pezizomycotina</taxon>
        <taxon>Eurotiomycetes</taxon>
        <taxon>Eurotiomycetidae</taxon>
        <taxon>Eurotiales</taxon>
        <taxon>Aspergillaceae</taxon>
        <taxon>Aspergillus</taxon>
        <taxon>Aspergillus subgen. Circumdati</taxon>
    </lineage>
</organism>
<evidence type="ECO:0000256" key="1">
    <source>
        <dbReference type="SAM" id="MobiDB-lite"/>
    </source>
</evidence>
<comment type="caution">
    <text evidence="2">The sequence shown here is derived from an EMBL/GenBank/DDBJ whole genome shotgun (WGS) entry which is preliminary data.</text>
</comment>
<feature type="compositionally biased region" description="Polar residues" evidence="1">
    <location>
        <begin position="20"/>
        <end position="31"/>
    </location>
</feature>
<feature type="region of interest" description="Disordered" evidence="1">
    <location>
        <begin position="1"/>
        <end position="173"/>
    </location>
</feature>
<protein>
    <submittedName>
        <fullName evidence="2">Similar to An16g05010</fullName>
    </submittedName>
</protein>
<dbReference type="SUPFAM" id="SSF75704">
    <property type="entry name" value="Mitotic arrest deficient-like 1, Mad1"/>
    <property type="match status" value="1"/>
</dbReference>
<dbReference type="AlphaFoldDB" id="A0A146FFE1"/>
<proteinExistence type="predicted"/>
<feature type="region of interest" description="Disordered" evidence="1">
    <location>
        <begin position="190"/>
        <end position="222"/>
    </location>
</feature>
<sequence>MAPSVAASLPGTHTAAIPTVSDQTNNMSTSDGLHASPYVISTAHPTSSRRHRSSSSLSSSYIPAVQGSRAGSVSGIAPARETYLPSTRPDPSRPGRSRESSLTSHRQSEGALPSTPGSHHQTQPTDHAAHHAGSYPHRSSLSQQKTPSISSTSRHEEVLQQRGEVDSLKRENEMLRRRVRDLESVISKLHLQESNASHLRDDNSPSTPTPDSKEPSGTETKE</sequence>